<dbReference type="EMBL" id="AAGYBI010000019">
    <property type="protein sequence ID" value="EBT2269505.1"/>
    <property type="molecule type" value="Genomic_DNA"/>
</dbReference>
<dbReference type="PANTHER" id="PTHR23077">
    <property type="entry name" value="AAA-FAMILY ATPASE"/>
    <property type="match status" value="1"/>
</dbReference>
<comment type="similarity">
    <text evidence="1">Belongs to the AAA ATPase family.</text>
</comment>
<evidence type="ECO:0000259" key="2">
    <source>
        <dbReference type="SMART" id="SM00382"/>
    </source>
</evidence>
<protein>
    <submittedName>
        <fullName evidence="3">ATP-binding protein</fullName>
    </submittedName>
</protein>
<dbReference type="SMART" id="SM00382">
    <property type="entry name" value="AAA"/>
    <property type="match status" value="1"/>
</dbReference>
<gene>
    <name evidence="3" type="ORF">CI531_13450</name>
</gene>
<feature type="domain" description="AAA+ ATPase" evidence="2">
    <location>
        <begin position="127"/>
        <end position="259"/>
    </location>
</feature>
<dbReference type="Gene3D" id="1.10.8.60">
    <property type="match status" value="1"/>
</dbReference>
<dbReference type="CDD" id="cd19481">
    <property type="entry name" value="RecA-like_protease"/>
    <property type="match status" value="1"/>
</dbReference>
<proteinExistence type="inferred from homology"/>
<dbReference type="PROSITE" id="PS00674">
    <property type="entry name" value="AAA"/>
    <property type="match status" value="1"/>
</dbReference>
<dbReference type="SUPFAM" id="SSF52540">
    <property type="entry name" value="P-loop containing nucleoside triphosphate hydrolases"/>
    <property type="match status" value="1"/>
</dbReference>
<evidence type="ECO:0000256" key="1">
    <source>
        <dbReference type="RuleBase" id="RU003651"/>
    </source>
</evidence>
<keyword evidence="1" id="KW-0547">Nucleotide-binding</keyword>
<keyword evidence="1 3" id="KW-0067">ATP-binding</keyword>
<dbReference type="PANTHER" id="PTHR23077:SF198">
    <property type="entry name" value="ATP-DEPENDENT ZINC METALLOPROTEASE FTSH"/>
    <property type="match status" value="1"/>
</dbReference>
<reference evidence="3" key="1">
    <citation type="submission" date="2018-07" db="EMBL/GenBank/DDBJ databases">
        <authorList>
            <consortium name="PulseNet: The National Subtyping Network for Foodborne Disease Surveillance"/>
            <person name="Tarr C.L."/>
            <person name="Trees E."/>
            <person name="Katz L.S."/>
            <person name="Carleton-Romer H.A."/>
            <person name="Stroika S."/>
            <person name="Kucerova Z."/>
            <person name="Roache K.F."/>
            <person name="Sabol A.L."/>
            <person name="Besser J."/>
            <person name="Gerner-Smidt P."/>
        </authorList>
    </citation>
    <scope>NUCLEOTIDE SEQUENCE</scope>
    <source>
        <strain evidence="3">PNUSAS018280</strain>
    </source>
</reference>
<name>A0A5U6BTB3_SALER</name>
<evidence type="ECO:0000313" key="3">
    <source>
        <dbReference type="EMBL" id="EBT2269505.1"/>
    </source>
</evidence>
<dbReference type="InterPro" id="IPR050168">
    <property type="entry name" value="AAA_ATPase_domain"/>
</dbReference>
<dbReference type="Gene3D" id="3.40.50.300">
    <property type="entry name" value="P-loop containing nucleotide triphosphate hydrolases"/>
    <property type="match status" value="1"/>
</dbReference>
<accession>A0A5U6BTB3</accession>
<dbReference type="AlphaFoldDB" id="A0A5U6BTB3"/>
<dbReference type="GO" id="GO:0016887">
    <property type="term" value="F:ATP hydrolysis activity"/>
    <property type="evidence" value="ECO:0007669"/>
    <property type="project" value="InterPro"/>
</dbReference>
<dbReference type="InterPro" id="IPR027417">
    <property type="entry name" value="P-loop_NTPase"/>
</dbReference>
<dbReference type="InterPro" id="IPR003593">
    <property type="entry name" value="AAA+_ATPase"/>
</dbReference>
<comment type="caution">
    <text evidence="3">The sequence shown here is derived from an EMBL/GenBank/DDBJ whole genome shotgun (WGS) entry which is preliminary data.</text>
</comment>
<dbReference type="InterPro" id="IPR003960">
    <property type="entry name" value="ATPase_AAA_CS"/>
</dbReference>
<dbReference type="InterPro" id="IPR003959">
    <property type="entry name" value="ATPase_AAA_core"/>
</dbReference>
<sequence length="389" mass="43895">MNIGELLVDLIKSGVIGDKITFQRIAAKVAREMDAEGERELAKTIRGFLKQETTFSLQKANFTQNSLSTKAHSVPTDNETKFHLADKTDPEINVAPPILNNSINEKINEFITSVIRRDELKKYGLKAASSMILFGPPGCGKTLAAKHIASELRLPLFTARCDALVSSYLGSTAKNIRTLFEYASNQPCVLFLDELDALAKARDDQHELGELKRVVVALLQNIDDLPEHTVLISASNHENLLDNAVWRRFSYRLEIGLPDIKVRERLYERLLNQHFPALDVAYDSAVLSKDLSCAFIEQICERALRHSILFNNGKFDITFLMMSIWESKGERFDDPEQIIEKLAKLIRNCDERVFTVRKIASLLSISATKVSRLTSKSKSSRRQDNTKVD</sequence>
<organism evidence="3">
    <name type="scientific">Salmonella enterica</name>
    <name type="common">Salmonella choleraesuis</name>
    <dbReference type="NCBI Taxonomy" id="28901"/>
    <lineage>
        <taxon>Bacteria</taxon>
        <taxon>Pseudomonadati</taxon>
        <taxon>Pseudomonadota</taxon>
        <taxon>Gammaproteobacteria</taxon>
        <taxon>Enterobacterales</taxon>
        <taxon>Enterobacteriaceae</taxon>
        <taxon>Salmonella</taxon>
    </lineage>
</organism>
<dbReference type="GO" id="GO:0005524">
    <property type="term" value="F:ATP binding"/>
    <property type="evidence" value="ECO:0007669"/>
    <property type="project" value="UniProtKB-KW"/>
</dbReference>
<dbReference type="Pfam" id="PF00004">
    <property type="entry name" value="AAA"/>
    <property type="match status" value="1"/>
</dbReference>